<evidence type="ECO:0000313" key="7">
    <source>
        <dbReference type="EMBL" id="WPF83509.1"/>
    </source>
</evidence>
<gene>
    <name evidence="7" type="ORF">SANBI_001192</name>
</gene>
<keyword evidence="3 4" id="KW-0326">Glycosidase</keyword>
<dbReference type="PROSITE" id="PS00609">
    <property type="entry name" value="GLYCOSYL_HYDROL_F32"/>
    <property type="match status" value="1"/>
</dbReference>
<dbReference type="Gene3D" id="2.115.10.20">
    <property type="entry name" value="Glycosyl hydrolase domain, family 43"/>
    <property type="match status" value="1"/>
</dbReference>
<dbReference type="Pfam" id="PF08244">
    <property type="entry name" value="Glyco_hydro_32C"/>
    <property type="match status" value="1"/>
</dbReference>
<dbReference type="SUPFAM" id="SSF75005">
    <property type="entry name" value="Arabinanase/levansucrase/invertase"/>
    <property type="match status" value="1"/>
</dbReference>
<accession>A0AAF1C3Z2</accession>
<comment type="similarity">
    <text evidence="1 4">Belongs to the glycosyl hydrolase 32 family.</text>
</comment>
<dbReference type="InterPro" id="IPR018053">
    <property type="entry name" value="Glyco_hydro_32_AS"/>
</dbReference>
<evidence type="ECO:0000256" key="1">
    <source>
        <dbReference type="ARBA" id="ARBA00009902"/>
    </source>
</evidence>
<dbReference type="GO" id="GO:0005987">
    <property type="term" value="P:sucrose catabolic process"/>
    <property type="evidence" value="ECO:0007669"/>
    <property type="project" value="TreeGrafter"/>
</dbReference>
<dbReference type="AlphaFoldDB" id="A0AAF1C3Z2"/>
<dbReference type="KEGG" id="sbil:SANBI_001192"/>
<evidence type="ECO:0000256" key="2">
    <source>
        <dbReference type="ARBA" id="ARBA00022801"/>
    </source>
</evidence>
<dbReference type="InterPro" id="IPR023296">
    <property type="entry name" value="Glyco_hydro_beta-prop_sf"/>
</dbReference>
<dbReference type="RefSeq" id="WP_319159867.1">
    <property type="nucleotide sequence ID" value="NZ_CP138359.1"/>
</dbReference>
<dbReference type="GO" id="GO:0005737">
    <property type="term" value="C:cytoplasm"/>
    <property type="evidence" value="ECO:0007669"/>
    <property type="project" value="TreeGrafter"/>
</dbReference>
<organism evidence="7 8">
    <name type="scientific">Sanguibacter biliveldensis</name>
    <dbReference type="NCBI Taxonomy" id="3030830"/>
    <lineage>
        <taxon>Bacteria</taxon>
        <taxon>Bacillati</taxon>
        <taxon>Actinomycetota</taxon>
        <taxon>Actinomycetes</taxon>
        <taxon>Micrococcales</taxon>
        <taxon>Sanguibacteraceae</taxon>
        <taxon>Sanguibacter</taxon>
    </lineage>
</organism>
<dbReference type="PANTHER" id="PTHR42800">
    <property type="entry name" value="EXOINULINASE INUD (AFU_ORTHOLOGUE AFUA_5G00480)"/>
    <property type="match status" value="1"/>
</dbReference>
<dbReference type="Pfam" id="PF00251">
    <property type="entry name" value="Glyco_hydro_32N"/>
    <property type="match status" value="1"/>
</dbReference>
<keyword evidence="2 4" id="KW-0378">Hydrolase</keyword>
<dbReference type="InterPro" id="IPR013148">
    <property type="entry name" value="Glyco_hydro_32_N"/>
</dbReference>
<feature type="domain" description="Glycosyl hydrolase family 32 N-terminal" evidence="5">
    <location>
        <begin position="14"/>
        <end position="318"/>
    </location>
</feature>
<dbReference type="PANTHER" id="PTHR42800:SF1">
    <property type="entry name" value="EXOINULINASE INUD (AFU_ORTHOLOGUE AFUA_5G00480)"/>
    <property type="match status" value="1"/>
</dbReference>
<dbReference type="Proteomes" id="UP001304340">
    <property type="component" value="Chromosome"/>
</dbReference>
<dbReference type="InterPro" id="IPR013189">
    <property type="entry name" value="Glyco_hydro_32_C"/>
</dbReference>
<evidence type="ECO:0000313" key="8">
    <source>
        <dbReference type="Proteomes" id="UP001304340"/>
    </source>
</evidence>
<evidence type="ECO:0000259" key="5">
    <source>
        <dbReference type="Pfam" id="PF00251"/>
    </source>
</evidence>
<dbReference type="CDD" id="cd18622">
    <property type="entry name" value="GH32_Inu-like"/>
    <property type="match status" value="1"/>
</dbReference>
<feature type="domain" description="Glycosyl hydrolase family 32 C-terminal" evidence="6">
    <location>
        <begin position="348"/>
        <end position="443"/>
    </location>
</feature>
<dbReference type="Gene3D" id="2.60.120.560">
    <property type="entry name" value="Exo-inulinase, domain 1"/>
    <property type="match status" value="1"/>
</dbReference>
<dbReference type="SMART" id="SM00640">
    <property type="entry name" value="Glyco_32"/>
    <property type="match status" value="1"/>
</dbReference>
<evidence type="ECO:0000256" key="3">
    <source>
        <dbReference type="ARBA" id="ARBA00023295"/>
    </source>
</evidence>
<sequence>MQTTSTGAPRPSFHFTPRQHWMNDPNGLVHHGGLWHLFFQHNPEGPDWGNMSWGHATSPDLEHWTELPVAIAHRPGEQIYSGSVVASRTGDDVLTAYYTSAYDDGHQAQSRATSVDGGLTWDLDPTNPVLDRGTTAFRDPKVIRYDDGGTPRWIMLTVEADDRQVLLYSSTDLVTWEHLSTTGPFGATGVVWECPDLVRLPLDGDADDSRWVLLLSTNPVGEDPDPAGSSMHYVVGHLDGTSFVPEVPEVRRLDHGRDYYAAVTFDDAPDGEAVTIGWMSNWHYARVFPSAPWRGAMSLPRTLALRTVDGRPTLVQSPPAFVRGYLDRVLPTALLVDDQPADLHLSGHSLVELRWDPSATGVVSIRLRGEEDAFVDLMHDPHGRTLSLTRGGPAAEAVHPDFPSTSTVPLSGDGPARLLLSLDGPLLEVFVGDGDATASNLVLLGARGVTLSLEAARPGTLHAAVVDVSAHRETSMPVPAAALG</sequence>
<evidence type="ECO:0000259" key="6">
    <source>
        <dbReference type="Pfam" id="PF08244"/>
    </source>
</evidence>
<dbReference type="InterPro" id="IPR013320">
    <property type="entry name" value="ConA-like_dom_sf"/>
</dbReference>
<name>A0AAF1C3Z2_9MICO</name>
<keyword evidence="8" id="KW-1185">Reference proteome</keyword>
<protein>
    <submittedName>
        <fullName evidence="7">Glycoside hydrolase family 32 protein</fullName>
    </submittedName>
</protein>
<evidence type="ECO:0000256" key="4">
    <source>
        <dbReference type="RuleBase" id="RU362110"/>
    </source>
</evidence>
<reference evidence="8" key="1">
    <citation type="submission" date="2023-11" db="EMBL/GenBank/DDBJ databases">
        <authorList>
            <person name="Helweg L.P."/>
            <person name="Kiel A."/>
            <person name="Hitz F."/>
            <person name="Ruckert-Reed C."/>
            <person name="Busche T."/>
            <person name="Kaltschmidt B."/>
            <person name="Kaltschmidt C."/>
        </authorList>
    </citation>
    <scope>NUCLEOTIDE SEQUENCE [LARGE SCALE GENOMIC DNA]</scope>
    <source>
        <strain evidence="8">4.1</strain>
    </source>
</reference>
<dbReference type="InterPro" id="IPR001362">
    <property type="entry name" value="Glyco_hydro_32"/>
</dbReference>
<dbReference type="GO" id="GO:0004575">
    <property type="term" value="F:sucrose alpha-glucosidase activity"/>
    <property type="evidence" value="ECO:0007669"/>
    <property type="project" value="TreeGrafter"/>
</dbReference>
<proteinExistence type="inferred from homology"/>
<dbReference type="EMBL" id="CP138359">
    <property type="protein sequence ID" value="WPF83509.1"/>
    <property type="molecule type" value="Genomic_DNA"/>
</dbReference>
<dbReference type="SUPFAM" id="SSF49899">
    <property type="entry name" value="Concanavalin A-like lectins/glucanases"/>
    <property type="match status" value="1"/>
</dbReference>